<dbReference type="PANTHER" id="PTHR43341">
    <property type="entry name" value="AMINO ACID PERMEASE"/>
    <property type="match status" value="1"/>
</dbReference>
<feature type="transmembrane region" description="Helical" evidence="5">
    <location>
        <begin position="53"/>
        <end position="75"/>
    </location>
</feature>
<gene>
    <name evidence="7" type="ORF">BN869_000009063_1</name>
</gene>
<evidence type="ECO:0000259" key="6">
    <source>
        <dbReference type="Pfam" id="PF00324"/>
    </source>
</evidence>
<comment type="subcellular location">
    <subcellularLocation>
        <location evidence="1">Membrane</location>
        <topology evidence="1">Multi-pass membrane protein</topology>
    </subcellularLocation>
</comment>
<feature type="transmembrane region" description="Helical" evidence="5">
    <location>
        <begin position="121"/>
        <end position="146"/>
    </location>
</feature>
<dbReference type="AlphaFoldDB" id="A0A0B7KDK1"/>
<keyword evidence="2 5" id="KW-0812">Transmembrane</keyword>
<dbReference type="InterPro" id="IPR004841">
    <property type="entry name" value="AA-permease/SLC12A_dom"/>
</dbReference>
<protein>
    <recommendedName>
        <fullName evidence="6">Amino acid permease/ SLC12A domain-containing protein</fullName>
    </recommendedName>
</protein>
<keyword evidence="3 5" id="KW-1133">Transmembrane helix</keyword>
<evidence type="ECO:0000256" key="4">
    <source>
        <dbReference type="ARBA" id="ARBA00023136"/>
    </source>
</evidence>
<dbReference type="Gene3D" id="1.20.1740.10">
    <property type="entry name" value="Amino acid/polyamine transporter I"/>
    <property type="match status" value="1"/>
</dbReference>
<feature type="transmembrane region" description="Helical" evidence="5">
    <location>
        <begin position="95"/>
        <end position="115"/>
    </location>
</feature>
<feature type="domain" description="Amino acid permease/ SLC12A" evidence="6">
    <location>
        <begin position="2"/>
        <end position="170"/>
    </location>
</feature>
<evidence type="ECO:0000256" key="5">
    <source>
        <dbReference type="SAM" id="Phobius"/>
    </source>
</evidence>
<keyword evidence="4 5" id="KW-0472">Membrane</keyword>
<name>A0A0B7KDK1_BIOOC</name>
<dbReference type="GO" id="GO:0015171">
    <property type="term" value="F:amino acid transmembrane transporter activity"/>
    <property type="evidence" value="ECO:0007669"/>
    <property type="project" value="TreeGrafter"/>
</dbReference>
<dbReference type="EMBL" id="CDPU01000032">
    <property type="protein sequence ID" value="CEO53005.1"/>
    <property type="molecule type" value="Genomic_DNA"/>
</dbReference>
<dbReference type="InterPro" id="IPR050524">
    <property type="entry name" value="APC_YAT"/>
</dbReference>
<accession>A0A0B7KDK1</accession>
<evidence type="ECO:0000256" key="1">
    <source>
        <dbReference type="ARBA" id="ARBA00004141"/>
    </source>
</evidence>
<evidence type="ECO:0000313" key="7">
    <source>
        <dbReference type="EMBL" id="CEO53005.1"/>
    </source>
</evidence>
<proteinExistence type="predicted"/>
<dbReference type="GO" id="GO:0016020">
    <property type="term" value="C:membrane"/>
    <property type="evidence" value="ECO:0007669"/>
    <property type="project" value="UniProtKB-SubCell"/>
</dbReference>
<reference evidence="7" key="1">
    <citation type="submission" date="2015-01" db="EMBL/GenBank/DDBJ databases">
        <authorList>
            <person name="Durling Mikael"/>
        </authorList>
    </citation>
    <scope>NUCLEOTIDE SEQUENCE</scope>
</reference>
<organism evidence="7">
    <name type="scientific">Bionectria ochroleuca</name>
    <name type="common">Gliocladium roseum</name>
    <dbReference type="NCBI Taxonomy" id="29856"/>
    <lineage>
        <taxon>Eukaryota</taxon>
        <taxon>Fungi</taxon>
        <taxon>Dikarya</taxon>
        <taxon>Ascomycota</taxon>
        <taxon>Pezizomycotina</taxon>
        <taxon>Sordariomycetes</taxon>
        <taxon>Hypocreomycetidae</taxon>
        <taxon>Hypocreales</taxon>
        <taxon>Bionectriaceae</taxon>
        <taxon>Clonostachys</taxon>
    </lineage>
</organism>
<sequence length="184" mass="20485">MFIAYLIVCTGVWANLQSLGEMTIAFPVSGNFIDYAGRWVDPALAFGAGFAEWLGWTSVFAAEAVFFVVLVDYWAKGVHFVGYPLVSYQPEYHMLTSFLLVSIFNVICLIVFFMPNKIFGWLQAFGSMVKIVLFFFIIGLSIALIAGAGPTGQKLDGSSWRDGKGFQNGFTVRVSWELNMIQWG</sequence>
<evidence type="ECO:0000256" key="3">
    <source>
        <dbReference type="ARBA" id="ARBA00022989"/>
    </source>
</evidence>
<evidence type="ECO:0000256" key="2">
    <source>
        <dbReference type="ARBA" id="ARBA00022692"/>
    </source>
</evidence>
<dbReference type="Pfam" id="PF00324">
    <property type="entry name" value="AA_permease"/>
    <property type="match status" value="1"/>
</dbReference>
<dbReference type="PANTHER" id="PTHR43341:SF4">
    <property type="entry name" value="ARGININE PERMEASE CAN1-RELATED"/>
    <property type="match status" value="1"/>
</dbReference>